<evidence type="ECO:0000313" key="5">
    <source>
        <dbReference type="Proteomes" id="UP001336250"/>
    </source>
</evidence>
<dbReference type="InterPro" id="IPR036681">
    <property type="entry name" value="PgpA-like_sf"/>
</dbReference>
<dbReference type="PANTHER" id="PTHR36305:SF1">
    <property type="entry name" value="PHOSPHATIDYLGLYCEROPHOSPHATASE A"/>
    <property type="match status" value="1"/>
</dbReference>
<sequence length="188" mass="20727">MNDDVVDVAMREPAPPQRATARFMLPRPHAWIALGFGSGLSPWAPGTVGTLWGWLAFIVLDFWLTDRQWAGVLAGSLLVGWWACTRTARDLRTADPGAIVWDEVVAFWAVLWLITPTGLAGQAVAFVLFRFFDAVKPGPVRWADRRFKTAAGTAPGWRAGFGILFDDLVAALCTLLTIALWKVLSSWM</sequence>
<evidence type="ECO:0000313" key="4">
    <source>
        <dbReference type="EMBL" id="MEF7615419.1"/>
    </source>
</evidence>
<keyword evidence="1" id="KW-1208">Phospholipid metabolism</keyword>
<name>A0AAW9QIG0_9BURK</name>
<comment type="cofactor">
    <cofactor evidence="1">
        <name>Mg(2+)</name>
        <dbReference type="ChEBI" id="CHEBI:18420"/>
    </cofactor>
</comment>
<feature type="transmembrane region" description="Helical" evidence="2">
    <location>
        <begin position="163"/>
        <end position="184"/>
    </location>
</feature>
<dbReference type="PIRSF" id="PIRSF006162">
    <property type="entry name" value="PgpA"/>
    <property type="match status" value="1"/>
</dbReference>
<dbReference type="Pfam" id="PF04608">
    <property type="entry name" value="PgpA"/>
    <property type="match status" value="1"/>
</dbReference>
<keyword evidence="1" id="KW-0479">Metal-binding</keyword>
<comment type="caution">
    <text evidence="4">The sequence shown here is derived from an EMBL/GenBank/DDBJ whole genome shotgun (WGS) entry which is preliminary data.</text>
</comment>
<dbReference type="GO" id="GO:0046872">
    <property type="term" value="F:metal ion binding"/>
    <property type="evidence" value="ECO:0007669"/>
    <property type="project" value="UniProtKB-KW"/>
</dbReference>
<reference evidence="4 5" key="1">
    <citation type="submission" date="2024-02" db="EMBL/GenBank/DDBJ databases">
        <title>Genome sequence of Aquincola sp. MAHUQ-54.</title>
        <authorList>
            <person name="Huq M.A."/>
        </authorList>
    </citation>
    <scope>NUCLEOTIDE SEQUENCE [LARGE SCALE GENOMIC DNA]</scope>
    <source>
        <strain evidence="4 5">MAHUQ-54</strain>
    </source>
</reference>
<keyword evidence="1" id="KW-1003">Cell membrane</keyword>
<keyword evidence="1" id="KW-0460">Magnesium</keyword>
<protein>
    <recommendedName>
        <fullName evidence="1">Phosphatidylglycerophosphatase A</fullName>
        <ecNumber evidence="1">3.1.3.27</ecNumber>
    </recommendedName>
    <alternativeName>
        <fullName evidence="1">Phosphatidylglycerolphosphate phosphatase A</fullName>
    </alternativeName>
</protein>
<comment type="pathway">
    <text evidence="1">Phospholipid metabolism; phosphatidylglycerol biosynthesis; phosphatidylglycerol from CDP-diacylglycerol: step 2/2.</text>
</comment>
<keyword evidence="1" id="KW-0997">Cell inner membrane</keyword>
<feature type="domain" description="YutG/PgpA" evidence="3">
    <location>
        <begin position="31"/>
        <end position="180"/>
    </location>
</feature>
<dbReference type="PANTHER" id="PTHR36305">
    <property type="entry name" value="PHOSPHATIDYLGLYCEROPHOSPHATASE A"/>
    <property type="match status" value="1"/>
</dbReference>
<dbReference type="GO" id="GO:0009395">
    <property type="term" value="P:phospholipid catabolic process"/>
    <property type="evidence" value="ECO:0007669"/>
    <property type="project" value="UniProtKB-KW"/>
</dbReference>
<organism evidence="4 5">
    <name type="scientific">Aquincola agrisoli</name>
    <dbReference type="NCBI Taxonomy" id="3119538"/>
    <lineage>
        <taxon>Bacteria</taxon>
        <taxon>Pseudomonadati</taxon>
        <taxon>Pseudomonadota</taxon>
        <taxon>Betaproteobacteria</taxon>
        <taxon>Burkholderiales</taxon>
        <taxon>Sphaerotilaceae</taxon>
        <taxon>Aquincola</taxon>
    </lineage>
</organism>
<dbReference type="EMBL" id="JAZIBG010000031">
    <property type="protein sequence ID" value="MEF7615419.1"/>
    <property type="molecule type" value="Genomic_DNA"/>
</dbReference>
<keyword evidence="1 2" id="KW-0472">Membrane</keyword>
<feature type="transmembrane region" description="Helical" evidence="2">
    <location>
        <begin position="67"/>
        <end position="84"/>
    </location>
</feature>
<dbReference type="SUPFAM" id="SSF101307">
    <property type="entry name" value="YutG-like"/>
    <property type="match status" value="1"/>
</dbReference>
<comment type="function">
    <text evidence="1">Lipid phosphatase which dephosphorylates phosphatidylglycerophosphate (PGP) to phosphatidylglycerol (PG).</text>
</comment>
<dbReference type="EC" id="3.1.3.27" evidence="1"/>
<evidence type="ECO:0000256" key="1">
    <source>
        <dbReference type="PIRNR" id="PIRNR006162"/>
    </source>
</evidence>
<gene>
    <name evidence="4" type="ORF">V4F39_15980</name>
</gene>
<dbReference type="CDD" id="cd06971">
    <property type="entry name" value="PgpA"/>
    <property type="match status" value="1"/>
</dbReference>
<dbReference type="GO" id="GO:0005886">
    <property type="term" value="C:plasma membrane"/>
    <property type="evidence" value="ECO:0007669"/>
    <property type="project" value="UniProtKB-SubCell"/>
</dbReference>
<accession>A0AAW9QIG0</accession>
<feature type="transmembrane region" description="Helical" evidence="2">
    <location>
        <begin position="105"/>
        <end position="132"/>
    </location>
</feature>
<keyword evidence="1 2" id="KW-0812">Transmembrane</keyword>
<keyword evidence="1" id="KW-0595">Phospholipid degradation</keyword>
<comment type="catalytic activity">
    <reaction evidence="1">
        <text>a 1,2-diacyl-sn-glycero-3-phospho-(1'-sn-glycero-3'-phosphate) + H2O = a 1,2-diacyl-sn-glycero-3-phospho-(1'-sn-glycerol) + phosphate</text>
        <dbReference type="Rhea" id="RHEA:33751"/>
        <dbReference type="ChEBI" id="CHEBI:15377"/>
        <dbReference type="ChEBI" id="CHEBI:43474"/>
        <dbReference type="ChEBI" id="CHEBI:60110"/>
        <dbReference type="ChEBI" id="CHEBI:64716"/>
        <dbReference type="EC" id="3.1.3.27"/>
    </reaction>
</comment>
<comment type="subcellular location">
    <subcellularLocation>
        <location evidence="1">Cell inner membrane</location>
        <topology evidence="1">Multi-pass membrane protein</topology>
    </subcellularLocation>
</comment>
<keyword evidence="1" id="KW-0443">Lipid metabolism</keyword>
<dbReference type="RefSeq" id="WP_332290676.1">
    <property type="nucleotide sequence ID" value="NZ_JAZIBG010000031.1"/>
</dbReference>
<evidence type="ECO:0000256" key="2">
    <source>
        <dbReference type="SAM" id="Phobius"/>
    </source>
</evidence>
<evidence type="ECO:0000259" key="3">
    <source>
        <dbReference type="Pfam" id="PF04608"/>
    </source>
</evidence>
<feature type="transmembrane region" description="Helical" evidence="2">
    <location>
        <begin position="31"/>
        <end position="55"/>
    </location>
</feature>
<keyword evidence="5" id="KW-1185">Reference proteome</keyword>
<dbReference type="InterPro" id="IPR007686">
    <property type="entry name" value="YutG/PgpA"/>
</dbReference>
<keyword evidence="1" id="KW-0378">Hydrolase</keyword>
<dbReference type="GO" id="GO:0008962">
    <property type="term" value="F:phosphatidylglycerophosphatase activity"/>
    <property type="evidence" value="ECO:0007669"/>
    <property type="project" value="UniProtKB-EC"/>
</dbReference>
<proteinExistence type="predicted"/>
<dbReference type="AlphaFoldDB" id="A0AAW9QIG0"/>
<dbReference type="Proteomes" id="UP001336250">
    <property type="component" value="Unassembled WGS sequence"/>
</dbReference>
<dbReference type="InterPro" id="IPR026037">
    <property type="entry name" value="PgpA"/>
</dbReference>
<keyword evidence="2" id="KW-1133">Transmembrane helix</keyword>
<keyword evidence="1" id="KW-0442">Lipid degradation</keyword>